<evidence type="ECO:0000313" key="4">
    <source>
        <dbReference type="Proteomes" id="UP001408356"/>
    </source>
</evidence>
<keyword evidence="2" id="KW-0812">Transmembrane</keyword>
<feature type="compositionally biased region" description="Polar residues" evidence="1">
    <location>
        <begin position="195"/>
        <end position="219"/>
    </location>
</feature>
<evidence type="ECO:0000313" key="3">
    <source>
        <dbReference type="EMBL" id="KAK9418138.1"/>
    </source>
</evidence>
<comment type="caution">
    <text evidence="3">The sequence shown here is derived from an EMBL/GenBank/DDBJ whole genome shotgun (WGS) entry which is preliminary data.</text>
</comment>
<reference evidence="3 4" key="1">
    <citation type="journal article" date="2024" name="J. Plant Pathol.">
        <title>Sequence and assembly of the genome of Seiridium unicorne, isolate CBS 538.82, causal agent of cypress canker disease.</title>
        <authorList>
            <person name="Scali E."/>
            <person name="Rocca G.D."/>
            <person name="Danti R."/>
            <person name="Garbelotto M."/>
            <person name="Barberini S."/>
            <person name="Baroncelli R."/>
            <person name="Emiliani G."/>
        </authorList>
    </citation>
    <scope>NUCLEOTIDE SEQUENCE [LARGE SCALE GENOMIC DNA]</scope>
    <source>
        <strain evidence="3 4">BM-138-508</strain>
    </source>
</reference>
<keyword evidence="2" id="KW-0472">Membrane</keyword>
<proteinExistence type="predicted"/>
<feature type="transmembrane region" description="Helical" evidence="2">
    <location>
        <begin position="156"/>
        <end position="177"/>
    </location>
</feature>
<organism evidence="3 4">
    <name type="scientific">Seiridium unicorne</name>
    <dbReference type="NCBI Taxonomy" id="138068"/>
    <lineage>
        <taxon>Eukaryota</taxon>
        <taxon>Fungi</taxon>
        <taxon>Dikarya</taxon>
        <taxon>Ascomycota</taxon>
        <taxon>Pezizomycotina</taxon>
        <taxon>Sordariomycetes</taxon>
        <taxon>Xylariomycetidae</taxon>
        <taxon>Amphisphaeriales</taxon>
        <taxon>Sporocadaceae</taxon>
        <taxon>Seiridium</taxon>
    </lineage>
</organism>
<feature type="region of interest" description="Disordered" evidence="1">
    <location>
        <begin position="188"/>
        <end position="235"/>
    </location>
</feature>
<name>A0ABR2UUH7_9PEZI</name>
<sequence>MASTTSAVTYTTAAAKVIDEAKCQHYAHFTHELDRIHFDALYWSLFFFVIGNLFVASWIYQSAMKYAEQPNHDKAELNRKLKMAMAYTFVLFLVAGIAVVIEVFSLLALQFCDGEDLMSLYWSTWTMLQLGAEIAILGVVLALYHALFDIKHPKWALALGTPVLVVAGFGHVIPILFHKAAKKLKVKHKERRMSRSVSGDITNEKTNTSSAPSISPTVEQRSRASSTTPASANKQSLPGSVTFEIDVGGNDSVISNWPSFVRIENGKAIIRATMRKNDFDLEAQQPGPSSRA</sequence>
<evidence type="ECO:0000256" key="2">
    <source>
        <dbReference type="SAM" id="Phobius"/>
    </source>
</evidence>
<accession>A0ABR2UUH7</accession>
<feature type="transmembrane region" description="Helical" evidence="2">
    <location>
        <begin position="84"/>
        <end position="108"/>
    </location>
</feature>
<feature type="compositionally biased region" description="Low complexity" evidence="1">
    <location>
        <begin position="223"/>
        <end position="232"/>
    </location>
</feature>
<evidence type="ECO:0000256" key="1">
    <source>
        <dbReference type="SAM" id="MobiDB-lite"/>
    </source>
</evidence>
<feature type="transmembrane region" description="Helical" evidence="2">
    <location>
        <begin position="40"/>
        <end position="63"/>
    </location>
</feature>
<gene>
    <name evidence="3" type="ORF">SUNI508_08332</name>
</gene>
<keyword evidence="4" id="KW-1185">Reference proteome</keyword>
<protein>
    <submittedName>
        <fullName evidence="3">Uncharacterized protein</fullName>
    </submittedName>
</protein>
<feature type="transmembrane region" description="Helical" evidence="2">
    <location>
        <begin position="120"/>
        <end position="144"/>
    </location>
</feature>
<dbReference type="Proteomes" id="UP001408356">
    <property type="component" value="Unassembled WGS sequence"/>
</dbReference>
<keyword evidence="2" id="KW-1133">Transmembrane helix</keyword>
<dbReference type="EMBL" id="JARVKF010000393">
    <property type="protein sequence ID" value="KAK9418138.1"/>
    <property type="molecule type" value="Genomic_DNA"/>
</dbReference>